<evidence type="ECO:0000256" key="6">
    <source>
        <dbReference type="ARBA" id="ARBA00022801"/>
    </source>
</evidence>
<keyword evidence="10 11" id="KW-0472">Membrane</keyword>
<dbReference type="PANTHER" id="PTHR42837:SF2">
    <property type="entry name" value="MEMBRANE METALLOPROTEASE ARASP2, CHLOROPLASTIC-RELATED"/>
    <property type="match status" value="1"/>
</dbReference>
<comment type="similarity">
    <text evidence="3">Belongs to the peptidase M50B family.</text>
</comment>
<dbReference type="PANTHER" id="PTHR42837">
    <property type="entry name" value="REGULATOR OF SIGMA-E PROTEASE RSEP"/>
    <property type="match status" value="1"/>
</dbReference>
<dbReference type="RefSeq" id="WP_121368649.1">
    <property type="nucleotide sequence ID" value="NZ_RBKS01000001.1"/>
</dbReference>
<dbReference type="CDD" id="cd06163">
    <property type="entry name" value="S2P-M50_PDZ_RseP-like"/>
    <property type="match status" value="1"/>
</dbReference>
<evidence type="ECO:0000256" key="4">
    <source>
        <dbReference type="ARBA" id="ARBA00022670"/>
    </source>
</evidence>
<evidence type="ECO:0000256" key="3">
    <source>
        <dbReference type="ARBA" id="ARBA00007931"/>
    </source>
</evidence>
<dbReference type="Pfam" id="PF02163">
    <property type="entry name" value="Peptidase_M50"/>
    <property type="match status" value="1"/>
</dbReference>
<evidence type="ECO:0000256" key="1">
    <source>
        <dbReference type="ARBA" id="ARBA00001947"/>
    </source>
</evidence>
<evidence type="ECO:0000256" key="11">
    <source>
        <dbReference type="SAM" id="Phobius"/>
    </source>
</evidence>
<dbReference type="InterPro" id="IPR001478">
    <property type="entry name" value="PDZ"/>
</dbReference>
<dbReference type="AlphaFoldDB" id="A0A495ID31"/>
<dbReference type="EMBL" id="RBKS01000001">
    <property type="protein sequence ID" value="RKR73829.1"/>
    <property type="molecule type" value="Genomic_DNA"/>
</dbReference>
<accession>A0A495ID31</accession>
<name>A0A495ID31_9MICO</name>
<keyword evidence="7" id="KW-0862">Zinc</keyword>
<comment type="cofactor">
    <cofactor evidence="1">
        <name>Zn(2+)</name>
        <dbReference type="ChEBI" id="CHEBI:29105"/>
    </cofactor>
</comment>
<evidence type="ECO:0000256" key="9">
    <source>
        <dbReference type="ARBA" id="ARBA00023049"/>
    </source>
</evidence>
<gene>
    <name evidence="13" type="ORF">C8E83_0926</name>
</gene>
<dbReference type="GO" id="GO:0006508">
    <property type="term" value="P:proteolysis"/>
    <property type="evidence" value="ECO:0007669"/>
    <property type="project" value="UniProtKB-KW"/>
</dbReference>
<feature type="transmembrane region" description="Helical" evidence="11">
    <location>
        <begin position="366"/>
        <end position="386"/>
    </location>
</feature>
<dbReference type="InterPro" id="IPR008915">
    <property type="entry name" value="Peptidase_M50"/>
</dbReference>
<sequence length="455" mass="47503">METALLFVIGIVVIVVGLVLSIGLHEIGHLIPAKRFGVKVGQYMIGFGPTLWSTQRGETEYGVKAIPLGGYISMSGMFPPQKTVEVAEDALVGAAAGPGARTATTSIFGTLTQDARDASAETVAPGEDDRTFYRLAVPKRIVIMLGGPVMNLLIAIVLYAVVLCGFGTQQVSTTVGSVSECVLPASSTATSCPAGATPSPGAAAGIRPKDTIVSIDGTQITSWTQSTAIIQKSAGTTLDVVVRRDGALKTLHVTPLRSERYKTDSSGNYVLNAAGKKETEEVGFVGIGAAYERQQEPLTAVLPAVWSNVTEVGSLIVHLPQKVVQTAESTFTGQKRDPNGPVSVFGVGRLAGEVATLHSVPILDRLSTLVGLLASLNVALFVFNLIPLLPLDGGHIAGAIIEGVRRFFAKVFKRRDPGPIDIAKAAPLTMAVVAVLGVMSAILIYADIVNPISLG</sequence>
<reference evidence="13 14" key="1">
    <citation type="submission" date="2018-10" db="EMBL/GenBank/DDBJ databases">
        <title>Sequencing the genomes of 1000 actinobacteria strains.</title>
        <authorList>
            <person name="Klenk H.-P."/>
        </authorList>
    </citation>
    <scope>NUCLEOTIDE SEQUENCE [LARGE SCALE GENOMIC DNA]</scope>
    <source>
        <strain evidence="13 14">DSM 17894</strain>
    </source>
</reference>
<dbReference type="Pfam" id="PF17820">
    <property type="entry name" value="PDZ_6"/>
    <property type="match status" value="1"/>
</dbReference>
<dbReference type="InterPro" id="IPR036034">
    <property type="entry name" value="PDZ_sf"/>
</dbReference>
<evidence type="ECO:0000256" key="8">
    <source>
        <dbReference type="ARBA" id="ARBA00022989"/>
    </source>
</evidence>
<comment type="subcellular location">
    <subcellularLocation>
        <location evidence="2">Membrane</location>
        <topology evidence="2">Multi-pass membrane protein</topology>
    </subcellularLocation>
</comment>
<evidence type="ECO:0000256" key="5">
    <source>
        <dbReference type="ARBA" id="ARBA00022692"/>
    </source>
</evidence>
<dbReference type="InterPro" id="IPR004387">
    <property type="entry name" value="Pept_M50_Zn"/>
</dbReference>
<dbReference type="Proteomes" id="UP000280008">
    <property type="component" value="Unassembled WGS sequence"/>
</dbReference>
<feature type="transmembrane region" description="Helical" evidence="11">
    <location>
        <begin position="141"/>
        <end position="162"/>
    </location>
</feature>
<evidence type="ECO:0000256" key="10">
    <source>
        <dbReference type="ARBA" id="ARBA00023136"/>
    </source>
</evidence>
<evidence type="ECO:0000256" key="2">
    <source>
        <dbReference type="ARBA" id="ARBA00004141"/>
    </source>
</evidence>
<keyword evidence="14" id="KW-1185">Reference proteome</keyword>
<dbReference type="GO" id="GO:0016020">
    <property type="term" value="C:membrane"/>
    <property type="evidence" value="ECO:0007669"/>
    <property type="project" value="UniProtKB-SubCell"/>
</dbReference>
<dbReference type="SUPFAM" id="SSF50156">
    <property type="entry name" value="PDZ domain-like"/>
    <property type="match status" value="1"/>
</dbReference>
<evidence type="ECO:0000259" key="12">
    <source>
        <dbReference type="SMART" id="SM00228"/>
    </source>
</evidence>
<proteinExistence type="inferred from homology"/>
<keyword evidence="8 11" id="KW-1133">Transmembrane helix</keyword>
<keyword evidence="9" id="KW-0482">Metalloprotease</keyword>
<keyword evidence="5 11" id="KW-0812">Transmembrane</keyword>
<feature type="domain" description="PDZ" evidence="12">
    <location>
        <begin position="164"/>
        <end position="246"/>
    </location>
</feature>
<evidence type="ECO:0000256" key="7">
    <source>
        <dbReference type="ARBA" id="ARBA00022833"/>
    </source>
</evidence>
<dbReference type="InterPro" id="IPR041489">
    <property type="entry name" value="PDZ_6"/>
</dbReference>
<dbReference type="OrthoDB" id="9782003at2"/>
<keyword evidence="6" id="KW-0378">Hydrolase</keyword>
<organism evidence="13 14">
    <name type="scientific">Frondihabitans australicus</name>
    <dbReference type="NCBI Taxonomy" id="386892"/>
    <lineage>
        <taxon>Bacteria</taxon>
        <taxon>Bacillati</taxon>
        <taxon>Actinomycetota</taxon>
        <taxon>Actinomycetes</taxon>
        <taxon>Micrococcales</taxon>
        <taxon>Microbacteriaceae</taxon>
        <taxon>Frondihabitans</taxon>
    </lineage>
</organism>
<feature type="transmembrane region" description="Helical" evidence="11">
    <location>
        <begin position="6"/>
        <end position="25"/>
    </location>
</feature>
<protein>
    <submittedName>
        <fullName evidence="13">Membrane-associated protease RseP (Regulator of RpoE activity)</fullName>
    </submittedName>
</protein>
<evidence type="ECO:0000313" key="13">
    <source>
        <dbReference type="EMBL" id="RKR73829.1"/>
    </source>
</evidence>
<feature type="transmembrane region" description="Helical" evidence="11">
    <location>
        <begin position="422"/>
        <end position="446"/>
    </location>
</feature>
<dbReference type="SMART" id="SM00228">
    <property type="entry name" value="PDZ"/>
    <property type="match status" value="1"/>
</dbReference>
<comment type="caution">
    <text evidence="13">The sequence shown here is derived from an EMBL/GenBank/DDBJ whole genome shotgun (WGS) entry which is preliminary data.</text>
</comment>
<dbReference type="Gene3D" id="2.30.42.10">
    <property type="match status" value="1"/>
</dbReference>
<evidence type="ECO:0000313" key="14">
    <source>
        <dbReference type="Proteomes" id="UP000280008"/>
    </source>
</evidence>
<dbReference type="GO" id="GO:0004222">
    <property type="term" value="F:metalloendopeptidase activity"/>
    <property type="evidence" value="ECO:0007669"/>
    <property type="project" value="InterPro"/>
</dbReference>
<keyword evidence="4 13" id="KW-0645">Protease</keyword>
<dbReference type="CDD" id="cd23081">
    <property type="entry name" value="cpPDZ_EcRseP-like"/>
    <property type="match status" value="1"/>
</dbReference>